<evidence type="ECO:0000256" key="3">
    <source>
        <dbReference type="ARBA" id="ARBA00023163"/>
    </source>
</evidence>
<gene>
    <name evidence="6" type="ORF">OHA16_09695</name>
</gene>
<dbReference type="PANTHER" id="PTHR47506">
    <property type="entry name" value="TRANSCRIPTIONAL REGULATORY PROTEIN"/>
    <property type="match status" value="1"/>
</dbReference>
<name>A0ABZ1TXY4_9ACTN</name>
<evidence type="ECO:0000256" key="1">
    <source>
        <dbReference type="ARBA" id="ARBA00023015"/>
    </source>
</evidence>
<organism evidence="6 7">
    <name type="scientific">Kitasatospora purpeofusca</name>
    <dbReference type="NCBI Taxonomy" id="67352"/>
    <lineage>
        <taxon>Bacteria</taxon>
        <taxon>Bacillati</taxon>
        <taxon>Actinomycetota</taxon>
        <taxon>Actinomycetes</taxon>
        <taxon>Kitasatosporales</taxon>
        <taxon>Streptomycetaceae</taxon>
        <taxon>Kitasatospora</taxon>
    </lineage>
</organism>
<evidence type="ECO:0000256" key="4">
    <source>
        <dbReference type="PROSITE-ProRule" id="PRU00335"/>
    </source>
</evidence>
<dbReference type="Pfam" id="PF00440">
    <property type="entry name" value="TetR_N"/>
    <property type="match status" value="1"/>
</dbReference>
<dbReference type="Pfam" id="PF21993">
    <property type="entry name" value="TetR_C_13_2"/>
    <property type="match status" value="1"/>
</dbReference>
<dbReference type="Proteomes" id="UP001432222">
    <property type="component" value="Chromosome"/>
</dbReference>
<keyword evidence="1" id="KW-0805">Transcription regulation</keyword>
<dbReference type="PROSITE" id="PS50977">
    <property type="entry name" value="HTH_TETR_2"/>
    <property type="match status" value="1"/>
</dbReference>
<keyword evidence="2 4" id="KW-0238">DNA-binding</keyword>
<evidence type="ECO:0000256" key="2">
    <source>
        <dbReference type="ARBA" id="ARBA00023125"/>
    </source>
</evidence>
<dbReference type="InterPro" id="IPR001647">
    <property type="entry name" value="HTH_TetR"/>
</dbReference>
<dbReference type="InterPro" id="IPR009057">
    <property type="entry name" value="Homeodomain-like_sf"/>
</dbReference>
<dbReference type="SUPFAM" id="SSF46689">
    <property type="entry name" value="Homeodomain-like"/>
    <property type="match status" value="1"/>
</dbReference>
<evidence type="ECO:0000259" key="5">
    <source>
        <dbReference type="PROSITE" id="PS50977"/>
    </source>
</evidence>
<proteinExistence type="predicted"/>
<dbReference type="EMBL" id="CP108110">
    <property type="protein sequence ID" value="WUQ83220.1"/>
    <property type="molecule type" value="Genomic_DNA"/>
</dbReference>
<protein>
    <submittedName>
        <fullName evidence="6">TetR/AcrR family transcriptional regulator</fullName>
    </submittedName>
</protein>
<dbReference type="RefSeq" id="WP_328954254.1">
    <property type="nucleotide sequence ID" value="NZ_CP108110.1"/>
</dbReference>
<dbReference type="InterPro" id="IPR054156">
    <property type="entry name" value="YxaF_TetR_C"/>
</dbReference>
<dbReference type="Gene3D" id="1.10.357.10">
    <property type="entry name" value="Tetracycline Repressor, domain 2"/>
    <property type="match status" value="1"/>
</dbReference>
<dbReference type="SUPFAM" id="SSF48498">
    <property type="entry name" value="Tetracyclin repressor-like, C-terminal domain"/>
    <property type="match status" value="1"/>
</dbReference>
<evidence type="ECO:0000313" key="6">
    <source>
        <dbReference type="EMBL" id="WUQ83220.1"/>
    </source>
</evidence>
<feature type="domain" description="HTH tetR-type" evidence="5">
    <location>
        <begin position="3"/>
        <end position="63"/>
    </location>
</feature>
<reference evidence="6" key="1">
    <citation type="submission" date="2022-10" db="EMBL/GenBank/DDBJ databases">
        <title>The complete genomes of actinobacterial strains from the NBC collection.</title>
        <authorList>
            <person name="Joergensen T.S."/>
            <person name="Alvarez Arevalo M."/>
            <person name="Sterndorff E.B."/>
            <person name="Faurdal D."/>
            <person name="Vuksanovic O."/>
            <person name="Mourched A.-S."/>
            <person name="Charusanti P."/>
            <person name="Shaw S."/>
            <person name="Blin K."/>
            <person name="Weber T."/>
        </authorList>
    </citation>
    <scope>NUCLEOTIDE SEQUENCE</scope>
    <source>
        <strain evidence="6">NBC_00222</strain>
    </source>
</reference>
<feature type="DNA-binding region" description="H-T-H motif" evidence="4">
    <location>
        <begin position="26"/>
        <end position="45"/>
    </location>
</feature>
<evidence type="ECO:0000313" key="7">
    <source>
        <dbReference type="Proteomes" id="UP001432222"/>
    </source>
</evidence>
<sequence length="202" mass="20103">MAADTKSRMIAAAIGLLQRHGLAAMSFTEVLAESGAARGAIYHHFPGGKQQLALEAARQNAADVRGHLHELPDRTPREVVEAFLGNVRPVVQASAGGGGCAVAAVTIDGGAAIADQGSLLAVAAEGFAGWVGELTGKLTHAGMSSSRAADLATLMVVTLEGAHVLCRAAGSVAPFDRAAAAVLSAVPGPGGPGNDRGGARLG</sequence>
<dbReference type="InterPro" id="IPR036271">
    <property type="entry name" value="Tet_transcr_reg_TetR-rel_C_sf"/>
</dbReference>
<keyword evidence="3" id="KW-0804">Transcription</keyword>
<accession>A0ABZ1TXY4</accession>
<keyword evidence="7" id="KW-1185">Reference proteome</keyword>
<dbReference type="PANTHER" id="PTHR47506:SF3">
    <property type="entry name" value="HTH-TYPE TRANSCRIPTIONAL REGULATOR LMRA"/>
    <property type="match status" value="1"/>
</dbReference>